<dbReference type="Proteomes" id="UP001501371">
    <property type="component" value="Unassembled WGS sequence"/>
</dbReference>
<evidence type="ECO:0000256" key="1">
    <source>
        <dbReference type="ARBA" id="ARBA00004651"/>
    </source>
</evidence>
<evidence type="ECO:0000313" key="9">
    <source>
        <dbReference type="Proteomes" id="UP001501371"/>
    </source>
</evidence>
<comment type="caution">
    <text evidence="8">The sequence shown here is derived from an EMBL/GenBank/DDBJ whole genome shotgun (WGS) entry which is preliminary data.</text>
</comment>
<proteinExistence type="predicted"/>
<evidence type="ECO:0000256" key="3">
    <source>
        <dbReference type="ARBA" id="ARBA00022692"/>
    </source>
</evidence>
<sequence length="101" mass="10540">MNTWLTATAALLTLGLGPCLWVAARGPAHRRLPGVNLATTLVAVVFLLLAPGFGRSSYTDMALALAVLGPTGTLVFTRFLGAGPEPASEPDRPRREDGAAR</sequence>
<organism evidence="8 9">
    <name type="scientific">Streptomyces hebeiensis</name>
    <dbReference type="NCBI Taxonomy" id="229486"/>
    <lineage>
        <taxon>Bacteria</taxon>
        <taxon>Bacillati</taxon>
        <taxon>Actinomycetota</taxon>
        <taxon>Actinomycetes</taxon>
        <taxon>Kitasatosporales</taxon>
        <taxon>Streptomycetaceae</taxon>
        <taxon>Streptomyces</taxon>
    </lineage>
</organism>
<keyword evidence="4 7" id="KW-1133">Transmembrane helix</keyword>
<comment type="subcellular location">
    <subcellularLocation>
        <location evidence="1">Cell membrane</location>
        <topology evidence="1">Multi-pass membrane protein</topology>
    </subcellularLocation>
</comment>
<dbReference type="RefSeq" id="WP_344284421.1">
    <property type="nucleotide sequence ID" value="NZ_BAAAKV010000093.1"/>
</dbReference>
<protein>
    <submittedName>
        <fullName evidence="8">Uncharacterized protein</fullName>
    </submittedName>
</protein>
<evidence type="ECO:0000256" key="5">
    <source>
        <dbReference type="ARBA" id="ARBA00023136"/>
    </source>
</evidence>
<evidence type="ECO:0000256" key="4">
    <source>
        <dbReference type="ARBA" id="ARBA00022989"/>
    </source>
</evidence>
<evidence type="ECO:0000256" key="7">
    <source>
        <dbReference type="SAM" id="Phobius"/>
    </source>
</evidence>
<evidence type="ECO:0000313" key="8">
    <source>
        <dbReference type="EMBL" id="GAA1198186.1"/>
    </source>
</evidence>
<feature type="compositionally biased region" description="Basic and acidic residues" evidence="6">
    <location>
        <begin position="89"/>
        <end position="101"/>
    </location>
</feature>
<dbReference type="EMBL" id="BAAAKV010000093">
    <property type="protein sequence ID" value="GAA1198186.1"/>
    <property type="molecule type" value="Genomic_DNA"/>
</dbReference>
<evidence type="ECO:0000256" key="2">
    <source>
        <dbReference type="ARBA" id="ARBA00022475"/>
    </source>
</evidence>
<keyword evidence="3 7" id="KW-0812">Transmembrane</keyword>
<feature type="region of interest" description="Disordered" evidence="6">
    <location>
        <begin position="81"/>
        <end position="101"/>
    </location>
</feature>
<reference evidence="8 9" key="1">
    <citation type="journal article" date="2019" name="Int. J. Syst. Evol. Microbiol.">
        <title>The Global Catalogue of Microorganisms (GCM) 10K type strain sequencing project: providing services to taxonomists for standard genome sequencing and annotation.</title>
        <authorList>
            <consortium name="The Broad Institute Genomics Platform"/>
            <consortium name="The Broad Institute Genome Sequencing Center for Infectious Disease"/>
            <person name="Wu L."/>
            <person name="Ma J."/>
        </authorList>
    </citation>
    <scope>NUCLEOTIDE SEQUENCE [LARGE SCALE GENOMIC DNA]</scope>
    <source>
        <strain evidence="8 9">JCM 12696</strain>
    </source>
</reference>
<keyword evidence="5 7" id="KW-0472">Membrane</keyword>
<dbReference type="InterPro" id="IPR007208">
    <property type="entry name" value="MrpF/PhaF-like"/>
</dbReference>
<evidence type="ECO:0000256" key="6">
    <source>
        <dbReference type="SAM" id="MobiDB-lite"/>
    </source>
</evidence>
<gene>
    <name evidence="8" type="ORF">GCM10009654_63670</name>
</gene>
<keyword evidence="2" id="KW-1003">Cell membrane</keyword>
<accession>A0ABN1V9G8</accession>
<feature type="transmembrane region" description="Helical" evidence="7">
    <location>
        <begin position="34"/>
        <end position="54"/>
    </location>
</feature>
<name>A0ABN1V9G8_9ACTN</name>
<keyword evidence="9" id="KW-1185">Reference proteome</keyword>
<dbReference type="Pfam" id="PF04066">
    <property type="entry name" value="MrpF_PhaF"/>
    <property type="match status" value="1"/>
</dbReference>